<dbReference type="EMBL" id="CP005385">
    <property type="protein sequence ID" value="AGK04752.1"/>
    <property type="molecule type" value="Genomic_DNA"/>
</dbReference>
<evidence type="ECO:0000313" key="3">
    <source>
        <dbReference type="Proteomes" id="UP000006655"/>
    </source>
</evidence>
<protein>
    <submittedName>
        <fullName evidence="2">Uncharacterized protein</fullName>
    </submittedName>
</protein>
<dbReference type="KEGG" id="mrb:Mrub_3044"/>
<dbReference type="Proteomes" id="UP000013026">
    <property type="component" value="Chromosome"/>
</dbReference>
<evidence type="ECO:0000313" key="2">
    <source>
        <dbReference type="EMBL" id="AGK04752.1"/>
    </source>
</evidence>
<dbReference type="eggNOG" id="ENOG5033IG8">
    <property type="taxonomic scope" value="Bacteria"/>
</dbReference>
<dbReference type="KEGG" id="mre:K649_07270"/>
<dbReference type="RefSeq" id="WP_013015286.1">
    <property type="nucleotide sequence ID" value="NC_013946.1"/>
</dbReference>
<dbReference type="EMBL" id="CP001743">
    <property type="protein sequence ID" value="ADD29788.1"/>
    <property type="molecule type" value="Genomic_DNA"/>
</dbReference>
<reference evidence="1 3" key="1">
    <citation type="journal article" date="2010" name="Stand. Genomic Sci.">
        <title>Complete genome sequence of Meiothermus ruber type strain (21).</title>
        <authorList>
            <person name="Tindall B.J."/>
            <person name="Sikorski J."/>
            <person name="Lucas S."/>
            <person name="Goltsman E."/>
            <person name="Copeland A."/>
            <person name="Glavina Del Rio T."/>
            <person name="Nolan M."/>
            <person name="Tice H."/>
            <person name="Cheng J.F."/>
            <person name="Han C."/>
            <person name="Pitluck S."/>
            <person name="Liolios K."/>
            <person name="Ivanova N."/>
            <person name="Mavromatis K."/>
            <person name="Ovchinnikova G."/>
            <person name="Pati A."/>
            <person name="Fahnrich R."/>
            <person name="Goodwin L."/>
            <person name="Chen A."/>
            <person name="Palaniappan K."/>
            <person name="Land M."/>
            <person name="Hauser L."/>
            <person name="Chang Y.J."/>
            <person name="Jeffries C.D."/>
            <person name="Rohde M."/>
            <person name="Goker M."/>
            <person name="Woyke T."/>
            <person name="Bristow J."/>
            <person name="Eisen J.A."/>
            <person name="Markowitz V."/>
            <person name="Hugenholtz P."/>
            <person name="Kyrpides N.C."/>
            <person name="Klenk H.P."/>
            <person name="Lapidus A."/>
        </authorList>
    </citation>
    <scope>NUCLEOTIDE SEQUENCE [LARGE SCALE GENOMIC DNA]</scope>
    <source>
        <strain evidence="3">ATCC 35948 / DSM 1279 / VKM B-1258 / 21</strain>
        <strain evidence="1">DSM 1279</strain>
    </source>
</reference>
<dbReference type="OrthoDB" id="33082at2"/>
<gene>
    <name evidence="1" type="ordered locus">Mrub_3044</name>
    <name evidence="2" type="ORF">K649_07270</name>
</gene>
<dbReference type="Proteomes" id="UP000006655">
    <property type="component" value="Chromosome"/>
</dbReference>
<name>D3PQF5_MEIRD</name>
<evidence type="ECO:0000313" key="1">
    <source>
        <dbReference type="EMBL" id="ADD29788.1"/>
    </source>
</evidence>
<organism evidence="2 4">
    <name type="scientific">Meiothermus ruber (strain ATCC 35948 / DSM 1279 / VKM B-1258 / 21)</name>
    <name type="common">Thermus ruber</name>
    <dbReference type="NCBI Taxonomy" id="504728"/>
    <lineage>
        <taxon>Bacteria</taxon>
        <taxon>Thermotogati</taxon>
        <taxon>Deinococcota</taxon>
        <taxon>Deinococci</taxon>
        <taxon>Thermales</taxon>
        <taxon>Thermaceae</taxon>
        <taxon>Meiothermus</taxon>
    </lineage>
</organism>
<reference evidence="2" key="2">
    <citation type="submission" date="2013-04" db="EMBL/GenBank/DDBJ databases">
        <title>Non-Hybrid, Finished Microbial Genome Assemblies from Long-Read SMRT Sequencing Data.</title>
        <authorList>
            <person name="Klammer A."/>
            <person name="Drake J."/>
            <person name="Heiner C."/>
            <person name="Clum A."/>
            <person name="Copeland A."/>
            <person name="Huddleston J."/>
            <person name="Eichler E."/>
            <person name="Turner S.W."/>
        </authorList>
    </citation>
    <scope>NUCLEOTIDE SEQUENCE</scope>
    <source>
        <strain evidence="2">DSM 1279</strain>
    </source>
</reference>
<dbReference type="AlphaFoldDB" id="D3PQF5"/>
<dbReference type="PATRIC" id="fig|504728.9.peg.1497"/>
<sequence length="64" mass="7381">MQGVQFKLISANDPDIFQERLNRFVQSLPLETLLIDVKFSTSQNGSQTTYAALVQYKSVEEWKE</sequence>
<accession>D3PQF5</accession>
<keyword evidence="3" id="KW-1185">Reference proteome</keyword>
<reference evidence="2 4" key="3">
    <citation type="submission" date="2013-04" db="EMBL/GenBank/DDBJ databases">
        <authorList>
            <person name="Chin J."/>
            <person name="Alexander D.H."/>
            <person name="Marks P."/>
            <person name="Korlach J."/>
            <person name="Clum A."/>
            <person name="Copeland A."/>
        </authorList>
    </citation>
    <scope>NUCLEOTIDE SEQUENCE [LARGE SCALE GENOMIC DNA]</scope>
    <source>
        <strain evidence="4">ATCC 35948 / DSM 1279 / VKM B-1258 / 21</strain>
        <strain evidence="2">DSM 1279</strain>
    </source>
</reference>
<evidence type="ECO:0000313" key="4">
    <source>
        <dbReference type="Proteomes" id="UP000013026"/>
    </source>
</evidence>
<proteinExistence type="predicted"/>
<dbReference type="STRING" id="504728.K649_07270"/>